<feature type="compositionally biased region" description="Polar residues" evidence="1">
    <location>
        <begin position="927"/>
        <end position="947"/>
    </location>
</feature>
<dbReference type="Proteomes" id="UP000008912">
    <property type="component" value="Unassembled WGS sequence"/>
</dbReference>
<feature type="compositionally biased region" description="Polar residues" evidence="1">
    <location>
        <begin position="386"/>
        <end position="399"/>
    </location>
</feature>
<sequence length="947" mass="95756">MDKKSFETVLDEIRKAVLTEYKLKAIEYVHGYFSSEQVVDLLRYFSWAEPQLKAMKALQHKMVAVHPAEVVNILNCFTFSKDKLVALELLASNIVDAQNSRPIEDLFRINMSEKKRCKRVLEQAFKGGCKAPHAMISSCGTIPGNPYPKGKPSRINGIFPGTPLKKDGEECTNEGKGIAARILGPSKPPPSTYNPHKPVPYPIPPCRPHATIAPSAYNNAGLVPLANVIAPGVPPPPPYTPNPVGTENEDLSNQSKPTQNQTFSTPASQLFSPHGSNPSTPAATPVPTASPVKAVNHPSASVTATVSGLNMANTVLPVFPGQVSSAIHTPQPSTPNPTVIRTPSLPAAPVTSVHSTTSAPVPSVFSGLVPLPGPSAPPVPAPQAPSTPRATPASNETFASTSAPFTGLPFSATSTAASTNNANSGSLSSVFAGLPLPLTPTSQGVSNPAPTVIAAGSAPSVACPLGVNNPLLSALKGFLTSNDTNLINSSALSSAVTSGLASLSSLTNQNSDPPAAGSNKCYAPSALPAPPRASTPGLAMFPSLPSSVASSASTPSTLPAPSPLVTPTSCLASAPVSCGSAAALLQGPHPSNSELHIAPAPSVTTIPVMIKTEPTSPTPSAFKGPAHSVTPSHGTLGLSGTLGRAYPSTSVPISLSTCLNPALSGLSSLTTPLNVSNPLSSISLPPHASSAPITPVFTALPPFTSLTNNFPLSGNPPLNPSVSLPGSLLATSSAAVTSAPVPAPSSTAAVLSGLSASAPVSAAPFPLNLSTAVPSLFSVTQGPLPSSNPTYPGFSVANAPCVAPALPSFPVLQAPSTVAAVTPLPVAATTPSPAPVLPGFASAFSSNFNSALVAQAGLSSGLQAAGSSVFPGLLSLPGIPGFSQNPSQSSLQELQHNAAAQSALLQQVHSASALESYSAQPDGFPSYPSTPGTPFSLQPGLSQSGWQ</sequence>
<feature type="region of interest" description="Disordered" evidence="1">
    <location>
        <begin position="916"/>
        <end position="947"/>
    </location>
</feature>
<dbReference type="AlphaFoldDB" id="A0A7N5KL30"/>
<dbReference type="InParanoid" id="A0A7N5KL30"/>
<dbReference type="InterPro" id="IPR028011">
    <property type="entry name" value="DUF4476"/>
</dbReference>
<accession>A0A7N5KL30</accession>
<evidence type="ECO:0000313" key="4">
    <source>
        <dbReference type="Proteomes" id="UP000008912"/>
    </source>
</evidence>
<organism evidence="3 4">
    <name type="scientific">Ailuropoda melanoleuca</name>
    <name type="common">Giant panda</name>
    <dbReference type="NCBI Taxonomy" id="9646"/>
    <lineage>
        <taxon>Eukaryota</taxon>
        <taxon>Metazoa</taxon>
        <taxon>Chordata</taxon>
        <taxon>Craniata</taxon>
        <taxon>Vertebrata</taxon>
        <taxon>Euteleostomi</taxon>
        <taxon>Mammalia</taxon>
        <taxon>Eutheria</taxon>
        <taxon>Laurasiatheria</taxon>
        <taxon>Carnivora</taxon>
        <taxon>Caniformia</taxon>
        <taxon>Ursidae</taxon>
        <taxon>Ailuropoda</taxon>
    </lineage>
</organism>
<dbReference type="GeneTree" id="ENSGT00730000111188"/>
<dbReference type="KEGG" id="aml:100481207"/>
<feature type="compositionally biased region" description="Pro residues" evidence="1">
    <location>
        <begin position="374"/>
        <end position="385"/>
    </location>
</feature>
<dbReference type="Pfam" id="PF14771">
    <property type="entry name" value="DUF4476"/>
    <property type="match status" value="1"/>
</dbReference>
<feature type="region of interest" description="Disordered" evidence="1">
    <location>
        <begin position="234"/>
        <end position="294"/>
    </location>
</feature>
<dbReference type="Ensembl" id="ENSAMET00000025663.1">
    <property type="protein sequence ID" value="ENSAMEP00000041759.1"/>
    <property type="gene ID" value="ENSAMEG00000016253.2"/>
</dbReference>
<dbReference type="PANTHER" id="PTHR14880">
    <property type="entry name" value="PROLINE AND SERINE-RICH PROTEIN 1"/>
    <property type="match status" value="1"/>
</dbReference>
<gene>
    <name evidence="3" type="primary">PROSER1</name>
</gene>
<reference evidence="3" key="2">
    <citation type="submission" date="2025-08" db="UniProtKB">
        <authorList>
            <consortium name="Ensembl"/>
        </authorList>
    </citation>
    <scope>IDENTIFICATION</scope>
</reference>
<dbReference type="PANTHER" id="PTHR14880:SF2">
    <property type="entry name" value="PROLINE AND SERINE-RICH PROTEIN 1"/>
    <property type="match status" value="1"/>
</dbReference>
<evidence type="ECO:0000259" key="2">
    <source>
        <dbReference type="Pfam" id="PF14771"/>
    </source>
</evidence>
<feature type="compositionally biased region" description="Polar residues" evidence="1">
    <location>
        <begin position="251"/>
        <end position="277"/>
    </location>
</feature>
<reference evidence="3" key="3">
    <citation type="submission" date="2025-09" db="UniProtKB">
        <authorList>
            <consortium name="Ensembl"/>
        </authorList>
    </citation>
    <scope>IDENTIFICATION</scope>
</reference>
<dbReference type="OrthoDB" id="5968166at2759"/>
<feature type="region of interest" description="Disordered" evidence="1">
    <location>
        <begin position="374"/>
        <end position="399"/>
    </location>
</feature>
<evidence type="ECO:0000313" key="3">
    <source>
        <dbReference type="Ensembl" id="ENSAMEP00000041759.1"/>
    </source>
</evidence>
<dbReference type="RefSeq" id="XP_002927771.2">
    <property type="nucleotide sequence ID" value="XM_002927725.4"/>
</dbReference>
<feature type="compositionally biased region" description="Low complexity" evidence="1">
    <location>
        <begin position="278"/>
        <end position="292"/>
    </location>
</feature>
<feature type="domain" description="DUF4476" evidence="2">
    <location>
        <begin position="31"/>
        <end position="121"/>
    </location>
</feature>
<protein>
    <submittedName>
        <fullName evidence="3">Proline and serine rich 1</fullName>
    </submittedName>
</protein>
<keyword evidence="4" id="KW-1185">Reference proteome</keyword>
<feature type="region of interest" description="Disordered" evidence="1">
    <location>
        <begin position="504"/>
        <end position="523"/>
    </location>
</feature>
<proteinExistence type="predicted"/>
<dbReference type="GeneID" id="100481207"/>
<dbReference type="CTD" id="80209"/>
<name>A0A7N5KL30_AILME</name>
<dbReference type="InterPro" id="IPR042616">
    <property type="entry name" value="PROSER1"/>
</dbReference>
<evidence type="ECO:0000256" key="1">
    <source>
        <dbReference type="SAM" id="MobiDB-lite"/>
    </source>
</evidence>
<reference evidence="3 4" key="1">
    <citation type="journal article" date="2010" name="Nature">
        <title>The sequence and de novo assembly of the giant panda genome.</title>
        <authorList>
            <person name="Li R."/>
            <person name="Fan W."/>
            <person name="Tian G."/>
            <person name="Zhu H."/>
            <person name="He L."/>
            <person name="Cai J."/>
            <person name="Huang Q."/>
            <person name="Cai Q."/>
            <person name="Li B."/>
            <person name="Bai Y."/>
            <person name="Zhang Z."/>
            <person name="Zhang Y."/>
            <person name="Wang W."/>
            <person name="Li J."/>
            <person name="Wei F."/>
            <person name="Li H."/>
            <person name="Jian M."/>
            <person name="Li J."/>
            <person name="Zhang Z."/>
            <person name="Nielsen R."/>
            <person name="Li D."/>
            <person name="Gu W."/>
            <person name="Yang Z."/>
            <person name="Xuan Z."/>
            <person name="Ryder O.A."/>
            <person name="Leung F.C."/>
            <person name="Zhou Y."/>
            <person name="Cao J."/>
            <person name="Sun X."/>
            <person name="Fu Y."/>
            <person name="Fang X."/>
            <person name="Guo X."/>
            <person name="Wang B."/>
            <person name="Hou R."/>
            <person name="Shen F."/>
            <person name="Mu B."/>
            <person name="Ni P."/>
            <person name="Lin R."/>
            <person name="Qian W."/>
            <person name="Wang G."/>
            <person name="Yu C."/>
            <person name="Nie W."/>
            <person name="Wang J."/>
            <person name="Wu Z."/>
            <person name="Liang H."/>
            <person name="Min J."/>
            <person name="Wu Q."/>
            <person name="Cheng S."/>
            <person name="Ruan J."/>
            <person name="Wang M."/>
            <person name="Shi Z."/>
            <person name="Wen M."/>
            <person name="Liu B."/>
            <person name="Ren X."/>
            <person name="Zheng H."/>
            <person name="Dong D."/>
            <person name="Cook K."/>
            <person name="Shan G."/>
            <person name="Zhang H."/>
            <person name="Kosiol C."/>
            <person name="Xie X."/>
            <person name="Lu Z."/>
            <person name="Zheng H."/>
            <person name="Li Y."/>
            <person name="Steiner C.C."/>
            <person name="Lam T.T."/>
            <person name="Lin S."/>
            <person name="Zhang Q."/>
            <person name="Li G."/>
            <person name="Tian J."/>
            <person name="Gong T."/>
            <person name="Liu H."/>
            <person name="Zhang D."/>
            <person name="Fang L."/>
            <person name="Ye C."/>
            <person name="Zhang J."/>
            <person name="Hu W."/>
            <person name="Xu A."/>
            <person name="Ren Y."/>
            <person name="Zhang G."/>
            <person name="Bruford M.W."/>
            <person name="Li Q."/>
            <person name="Ma L."/>
            <person name="Guo Y."/>
            <person name="An N."/>
            <person name="Hu Y."/>
            <person name="Zheng Y."/>
            <person name="Shi Y."/>
            <person name="Li Z."/>
            <person name="Liu Q."/>
            <person name="Chen Y."/>
            <person name="Zhao J."/>
            <person name="Qu N."/>
            <person name="Zhao S."/>
            <person name="Tian F."/>
            <person name="Wang X."/>
            <person name="Wang H."/>
            <person name="Xu L."/>
            <person name="Liu X."/>
            <person name="Vinar T."/>
            <person name="Wang Y."/>
            <person name="Lam T.W."/>
            <person name="Yiu S.M."/>
            <person name="Liu S."/>
            <person name="Zhang H."/>
            <person name="Li D."/>
            <person name="Huang Y."/>
            <person name="Wang X."/>
            <person name="Yang G."/>
            <person name="Jiang Z."/>
            <person name="Wang J."/>
            <person name="Qin N."/>
            <person name="Li L."/>
            <person name="Li J."/>
            <person name="Bolund L."/>
            <person name="Kristiansen K."/>
            <person name="Wong G.K."/>
            <person name="Olson M."/>
            <person name="Zhang X."/>
            <person name="Li S."/>
            <person name="Yang H."/>
            <person name="Wang J."/>
            <person name="Wang J."/>
        </authorList>
    </citation>
    <scope>NUCLEOTIDE SEQUENCE [LARGE SCALE GENOMIC DNA]</scope>
</reference>